<proteinExistence type="predicted"/>
<dbReference type="Pfam" id="PF10979">
    <property type="entry name" value="DUF2786"/>
    <property type="match status" value="1"/>
</dbReference>
<feature type="domain" description="DUF2786" evidence="1">
    <location>
        <begin position="8"/>
        <end position="46"/>
    </location>
</feature>
<evidence type="ECO:0000313" key="2">
    <source>
        <dbReference type="EMBL" id="QGJ89305.1"/>
    </source>
</evidence>
<dbReference type="EMBL" id="MN585984">
    <property type="protein sequence ID" value="QGJ89305.1"/>
    <property type="molecule type" value="Genomic_DNA"/>
</dbReference>
<dbReference type="InterPro" id="IPR024498">
    <property type="entry name" value="DUF2786"/>
</dbReference>
<reference evidence="2 3" key="1">
    <citation type="submission" date="2019-10" db="EMBL/GenBank/DDBJ databases">
        <authorList>
            <person name="Curtis N."/>
            <person name="Kistler A.L."/>
            <person name="Garlena R.A."/>
            <person name="Russell D.A."/>
            <person name="Pope W.H."/>
            <person name="Jacobs-Sera D."/>
            <person name="Hatfull G.F."/>
        </authorList>
    </citation>
    <scope>NUCLEOTIDE SEQUENCE [LARGE SCALE GENOMIC DNA]</scope>
</reference>
<dbReference type="Proteomes" id="UP000424738">
    <property type="component" value="Segment"/>
</dbReference>
<gene>
    <name evidence="2" type="primary">76</name>
    <name evidence="2" type="ORF">SEA_AGRONAGT15_76</name>
</gene>
<protein>
    <submittedName>
        <fullName evidence="2">Immunity repressor</fullName>
    </submittedName>
</protein>
<sequence>MDGKTAKMQKQVAKLLRHAEDVVGTPEEAVFMAKAFELIAKYGLDMASIQADKQGLDTSDMPDAIKWSARIDGKYTAQQVLLLHGLVVALHCKAVMTHEVSSGTRYPVLQEFPFDVPRNMGQTSPFKRLRDHGEYVATGGVGMPDEKLKRLRSFYRKLRDEGLVLEFDPDIPPIDGVSAQGGWRYVEATPEERESGILIRENEHSRITQKGRMIWRFPPREP</sequence>
<accession>A0A649VB91</accession>
<evidence type="ECO:0000259" key="1">
    <source>
        <dbReference type="Pfam" id="PF10979"/>
    </source>
</evidence>
<name>A0A649VB91_BPMB2</name>
<evidence type="ECO:0000313" key="3">
    <source>
        <dbReference type="Proteomes" id="UP000424738"/>
    </source>
</evidence>
<organism evidence="2 3">
    <name type="scientific">Mycobacterium phage AgronaGT15</name>
    <dbReference type="NCBI Taxonomy" id="2656555"/>
    <lineage>
        <taxon>Viruses</taxon>
        <taxon>Duplodnaviria</taxon>
        <taxon>Heunggongvirae</taxon>
        <taxon>Uroviricota</taxon>
        <taxon>Caudoviricetes</taxon>
        <taxon>Microwolfvirus</taxon>
        <taxon>Mycobacterium phage Bxz2</taxon>
    </lineage>
</organism>